<reference evidence="7" key="1">
    <citation type="submission" date="2021-12" db="EMBL/GenBank/DDBJ databases">
        <authorList>
            <person name="Zaccaron A."/>
            <person name="Stergiopoulos I."/>
        </authorList>
    </citation>
    <scope>NUCLEOTIDE SEQUENCE</scope>
    <source>
        <strain evidence="7">Race5_Kim</strain>
    </source>
</reference>
<feature type="domain" description="FAD-binding" evidence="6">
    <location>
        <begin position="300"/>
        <end position="358"/>
    </location>
</feature>
<dbReference type="InterPro" id="IPR002938">
    <property type="entry name" value="FAD-bd"/>
</dbReference>
<organism evidence="7 8">
    <name type="scientific">Passalora fulva</name>
    <name type="common">Tomato leaf mold</name>
    <name type="synonym">Cladosporium fulvum</name>
    <dbReference type="NCBI Taxonomy" id="5499"/>
    <lineage>
        <taxon>Eukaryota</taxon>
        <taxon>Fungi</taxon>
        <taxon>Dikarya</taxon>
        <taxon>Ascomycota</taxon>
        <taxon>Pezizomycotina</taxon>
        <taxon>Dothideomycetes</taxon>
        <taxon>Dothideomycetidae</taxon>
        <taxon>Mycosphaerellales</taxon>
        <taxon>Mycosphaerellaceae</taxon>
        <taxon>Fulvia</taxon>
    </lineage>
</organism>
<evidence type="ECO:0000256" key="5">
    <source>
        <dbReference type="ARBA" id="ARBA00023033"/>
    </source>
</evidence>
<gene>
    <name evidence="7" type="ORF">CLAFUR5_10361</name>
</gene>
<dbReference type="Pfam" id="PF01494">
    <property type="entry name" value="FAD_binding_3"/>
    <property type="match status" value="3"/>
</dbReference>
<dbReference type="SUPFAM" id="SSF51905">
    <property type="entry name" value="FAD/NAD(P)-binding domain"/>
    <property type="match status" value="1"/>
</dbReference>
<reference evidence="7" key="2">
    <citation type="journal article" date="2022" name="Microb. Genom.">
        <title>A chromosome-scale genome assembly of the tomato pathogen Cladosporium fulvum reveals a compartmentalized genome architecture and the presence of a dispensable chromosome.</title>
        <authorList>
            <person name="Zaccaron A.Z."/>
            <person name="Chen L.H."/>
            <person name="Samaras A."/>
            <person name="Stergiopoulos I."/>
        </authorList>
    </citation>
    <scope>NUCLEOTIDE SEQUENCE</scope>
    <source>
        <strain evidence="7">Race5_Kim</strain>
    </source>
</reference>
<sequence length="403" mass="45420">MQVLIIGAGCTGLLLAQGLKRAGINATVYERETPEYCTGRPREWGMSLHWGIEAIEKVLPEELRARIREAWCDPCWEGELVLKHYHGHTGDLAFETQLGDGTRVSRRKMRELFKEGLDVRYGKKLATIKQDESSVTAIFEDGTEATGALLIGCDGARSVVRELLLGHERAQNTFLDVSLFNFPCSFDAEIAKRIRAQHPIFFNSYQPEGWMFWLSAQDVADVDKPETWLFQLMFSWVGPPRQEELATKEARTAFLKSKASLYVDPWRTVLQAIPDDVSFGLDRIAEWKPFDWSSEPLASRVTLAGDAAHAMAPYRGQGLNNGLEDAACLKELLANMQDATQALGPSLHQYEAEMRQRSLKEIEISRASAYISHDFEQLMNGPLAKHGVRKNVDIDEKPKDNHL</sequence>
<dbReference type="Proteomes" id="UP000756132">
    <property type="component" value="Chromosome 7"/>
</dbReference>
<dbReference type="PANTHER" id="PTHR47178:SF2">
    <property type="entry name" value="FAD-BINDING DOMAIN-CONTAINING PROTEIN"/>
    <property type="match status" value="1"/>
</dbReference>
<dbReference type="AlphaFoldDB" id="A0A9Q8URE8"/>
<dbReference type="RefSeq" id="XP_047764100.1">
    <property type="nucleotide sequence ID" value="XM_047909509.1"/>
</dbReference>
<dbReference type="KEGG" id="ffu:CLAFUR5_10361"/>
<dbReference type="PANTHER" id="PTHR47178">
    <property type="entry name" value="MONOOXYGENASE, FAD-BINDING"/>
    <property type="match status" value="1"/>
</dbReference>
<keyword evidence="4" id="KW-0560">Oxidoreductase</keyword>
<feature type="domain" description="FAD-binding" evidence="6">
    <location>
        <begin position="2"/>
        <end position="40"/>
    </location>
</feature>
<dbReference type="GO" id="GO:0071949">
    <property type="term" value="F:FAD binding"/>
    <property type="evidence" value="ECO:0007669"/>
    <property type="project" value="InterPro"/>
</dbReference>
<keyword evidence="5 7" id="KW-0503">Monooxygenase</keyword>
<evidence type="ECO:0000256" key="4">
    <source>
        <dbReference type="ARBA" id="ARBA00023002"/>
    </source>
</evidence>
<dbReference type="EMBL" id="CP090169">
    <property type="protein sequence ID" value="UJO19734.1"/>
    <property type="molecule type" value="Genomic_DNA"/>
</dbReference>
<dbReference type="Gene3D" id="3.50.50.60">
    <property type="entry name" value="FAD/NAD(P)-binding domain"/>
    <property type="match status" value="1"/>
</dbReference>
<feature type="domain" description="FAD-binding" evidence="6">
    <location>
        <begin position="110"/>
        <end position="209"/>
    </location>
</feature>
<dbReference type="OrthoDB" id="47494at2759"/>
<keyword evidence="3" id="KW-0274">FAD</keyword>
<dbReference type="GeneID" id="71990239"/>
<evidence type="ECO:0000256" key="1">
    <source>
        <dbReference type="ARBA" id="ARBA00001974"/>
    </source>
</evidence>
<dbReference type="OMA" id="GRMTLCG"/>
<name>A0A9Q8URE8_PASFU</name>
<dbReference type="GO" id="GO:0004497">
    <property type="term" value="F:monooxygenase activity"/>
    <property type="evidence" value="ECO:0007669"/>
    <property type="project" value="UniProtKB-KW"/>
</dbReference>
<keyword evidence="8" id="KW-1185">Reference proteome</keyword>
<comment type="cofactor">
    <cofactor evidence="1">
        <name>FAD</name>
        <dbReference type="ChEBI" id="CHEBI:57692"/>
    </cofactor>
</comment>
<dbReference type="PRINTS" id="PR00420">
    <property type="entry name" value="RNGMNOXGNASE"/>
</dbReference>
<dbReference type="InterPro" id="IPR036188">
    <property type="entry name" value="FAD/NAD-bd_sf"/>
</dbReference>
<protein>
    <submittedName>
        <fullName evidence="7">FAD-dependent monooxygenase phnB</fullName>
    </submittedName>
</protein>
<evidence type="ECO:0000259" key="6">
    <source>
        <dbReference type="Pfam" id="PF01494"/>
    </source>
</evidence>
<proteinExistence type="predicted"/>
<evidence type="ECO:0000313" key="8">
    <source>
        <dbReference type="Proteomes" id="UP000756132"/>
    </source>
</evidence>
<evidence type="ECO:0000256" key="2">
    <source>
        <dbReference type="ARBA" id="ARBA00022630"/>
    </source>
</evidence>
<keyword evidence="2" id="KW-0285">Flavoprotein</keyword>
<evidence type="ECO:0000313" key="7">
    <source>
        <dbReference type="EMBL" id="UJO19734.1"/>
    </source>
</evidence>
<evidence type="ECO:0000256" key="3">
    <source>
        <dbReference type="ARBA" id="ARBA00022827"/>
    </source>
</evidence>
<accession>A0A9Q8URE8</accession>